<dbReference type="PANTHER" id="PTHR36435">
    <property type="entry name" value="SLR1288 PROTEIN"/>
    <property type="match status" value="1"/>
</dbReference>
<dbReference type="Pfam" id="PF02517">
    <property type="entry name" value="Rce1-like"/>
    <property type="match status" value="1"/>
</dbReference>
<evidence type="ECO:0000313" key="4">
    <source>
        <dbReference type="Proteomes" id="UP000321479"/>
    </source>
</evidence>
<dbReference type="GO" id="GO:0080120">
    <property type="term" value="P:CAAX-box protein maturation"/>
    <property type="evidence" value="ECO:0007669"/>
    <property type="project" value="UniProtKB-ARBA"/>
</dbReference>
<gene>
    <name evidence="3" type="ORF">FRZ54_03070</name>
</gene>
<dbReference type="PANTHER" id="PTHR36435:SF1">
    <property type="entry name" value="CAAX AMINO TERMINAL PROTEASE FAMILY PROTEIN"/>
    <property type="match status" value="1"/>
</dbReference>
<name>A0A5B8UR71_9SPHI</name>
<feature type="transmembrane region" description="Helical" evidence="1">
    <location>
        <begin position="108"/>
        <end position="128"/>
    </location>
</feature>
<evidence type="ECO:0000259" key="2">
    <source>
        <dbReference type="Pfam" id="PF02517"/>
    </source>
</evidence>
<dbReference type="GO" id="GO:0006508">
    <property type="term" value="P:proteolysis"/>
    <property type="evidence" value="ECO:0007669"/>
    <property type="project" value="UniProtKB-KW"/>
</dbReference>
<dbReference type="Proteomes" id="UP000321479">
    <property type="component" value="Chromosome"/>
</dbReference>
<dbReference type="InterPro" id="IPR003675">
    <property type="entry name" value="Rce1/LyrA-like_dom"/>
</dbReference>
<sequence>MTEGPSNPIPHKQIHPGLQFLILMGILIATIIAGNFIAGAIVAVRYGTDTLLDIANLKLGSQQVQSSLWTIQFIGTTLPILITPIIFSYRVVHDPDDYIKHHFDYPQMLMGIVFVAMLAVFPFIQFLGDLNSKMVLPEALKGVEHWMRQSEDEAQKLSDTMMRMPTFWSMIYDLLFIGLLTAIVEEILFRGCFQTVFFRWTKNIHVAIWITAILFSAFHQEFYGFLPRLALGLLFGYFTAWSGSVWPAILAHFVNNGTVVVWTYLLQNKITDLDPDKQKLFSNVIFVASFVVTLLLLFFYKYISDKWQAAHHGEELD</sequence>
<dbReference type="OrthoDB" id="1523022at2"/>
<reference evidence="3 4" key="1">
    <citation type="journal article" date="2017" name="Curr. Microbiol.">
        <title>Mucilaginibacter ginsenosidivorans sp. nov., Isolated from Soil of Ginseng Field.</title>
        <authorList>
            <person name="Kim M.M."/>
            <person name="Siddiqi M.Z."/>
            <person name="Im W.T."/>
        </authorList>
    </citation>
    <scope>NUCLEOTIDE SEQUENCE [LARGE SCALE GENOMIC DNA]</scope>
    <source>
        <strain evidence="3 4">Gsoil 3017</strain>
    </source>
</reference>
<feature type="transmembrane region" description="Helical" evidence="1">
    <location>
        <begin position="20"/>
        <end position="46"/>
    </location>
</feature>
<feature type="transmembrane region" description="Helical" evidence="1">
    <location>
        <begin position="66"/>
        <end position="87"/>
    </location>
</feature>
<keyword evidence="4" id="KW-1185">Reference proteome</keyword>
<keyword evidence="3" id="KW-0645">Protease</keyword>
<evidence type="ECO:0000313" key="3">
    <source>
        <dbReference type="EMBL" id="QEC61607.1"/>
    </source>
</evidence>
<dbReference type="GO" id="GO:0004175">
    <property type="term" value="F:endopeptidase activity"/>
    <property type="evidence" value="ECO:0007669"/>
    <property type="project" value="UniProtKB-ARBA"/>
</dbReference>
<keyword evidence="3" id="KW-0482">Metalloprotease</keyword>
<organism evidence="3 4">
    <name type="scientific">Mucilaginibacter ginsenosidivorans</name>
    <dbReference type="NCBI Taxonomy" id="398053"/>
    <lineage>
        <taxon>Bacteria</taxon>
        <taxon>Pseudomonadati</taxon>
        <taxon>Bacteroidota</taxon>
        <taxon>Sphingobacteriia</taxon>
        <taxon>Sphingobacteriales</taxon>
        <taxon>Sphingobacteriaceae</taxon>
        <taxon>Mucilaginibacter</taxon>
    </lineage>
</organism>
<dbReference type="RefSeq" id="WP_147030184.1">
    <property type="nucleotide sequence ID" value="NZ_CP042436.1"/>
</dbReference>
<keyword evidence="1" id="KW-1133">Transmembrane helix</keyword>
<proteinExistence type="predicted"/>
<keyword evidence="3" id="KW-0378">Hydrolase</keyword>
<protein>
    <submittedName>
        <fullName evidence="3">CPBP family intramembrane metalloprotease</fullName>
    </submittedName>
</protein>
<evidence type="ECO:0000256" key="1">
    <source>
        <dbReference type="SAM" id="Phobius"/>
    </source>
</evidence>
<feature type="transmembrane region" description="Helical" evidence="1">
    <location>
        <begin position="167"/>
        <end position="188"/>
    </location>
</feature>
<dbReference type="GO" id="GO:0008237">
    <property type="term" value="F:metallopeptidase activity"/>
    <property type="evidence" value="ECO:0007669"/>
    <property type="project" value="UniProtKB-KW"/>
</dbReference>
<dbReference type="KEGG" id="mgin:FRZ54_03070"/>
<dbReference type="InterPro" id="IPR052710">
    <property type="entry name" value="CAAX_protease"/>
</dbReference>
<feature type="domain" description="CAAX prenyl protease 2/Lysostaphin resistance protein A-like" evidence="2">
    <location>
        <begin position="169"/>
        <end position="257"/>
    </location>
</feature>
<keyword evidence="1" id="KW-0812">Transmembrane</keyword>
<keyword evidence="1" id="KW-0472">Membrane</keyword>
<feature type="transmembrane region" description="Helical" evidence="1">
    <location>
        <begin position="248"/>
        <end position="265"/>
    </location>
</feature>
<accession>A0A5B8UR71</accession>
<feature type="transmembrane region" description="Helical" evidence="1">
    <location>
        <begin position="200"/>
        <end position="219"/>
    </location>
</feature>
<feature type="transmembrane region" description="Helical" evidence="1">
    <location>
        <begin position="280"/>
        <end position="300"/>
    </location>
</feature>
<dbReference type="EMBL" id="CP042436">
    <property type="protein sequence ID" value="QEC61607.1"/>
    <property type="molecule type" value="Genomic_DNA"/>
</dbReference>
<dbReference type="AlphaFoldDB" id="A0A5B8UR71"/>